<protein>
    <submittedName>
        <fullName evidence="8">ComEC/Rec2 family competence protein</fullName>
    </submittedName>
</protein>
<name>A0A4U2Z9L2_9BACT</name>
<dbReference type="PANTHER" id="PTHR30619">
    <property type="entry name" value="DNA INTERNALIZATION/COMPETENCE PROTEIN COMEC/REC2"/>
    <property type="match status" value="1"/>
</dbReference>
<keyword evidence="3 6" id="KW-0812">Transmembrane</keyword>
<accession>A0A4U2Z9L2</accession>
<feature type="transmembrane region" description="Helical" evidence="6">
    <location>
        <begin position="400"/>
        <end position="420"/>
    </location>
</feature>
<sequence length="422" mass="49115">MIERVSLFTSKRDLLLFALLSFIILLISLFLEYRAYQKFIVFDSALVDATVLKQYVKSKNNRTYQVLKLKSSDGLVFYTTAKKSLQDIKNQEIQLEVWPKDLDFYKYLTTFYGPSKIIKINEAKSTKQSLNEFISSSHKEKEITNIYQALYTATPLDFKLQKSFSTLGVSHLLAISGFHLGVLSALLFFFLRPIYGYMQDRFFPYRNSKRDLFVIVGLLLFAYMLFLDSPPSLIRAFGMLIVGFVLYDRGIKIVSMQTLFITVLLLLSLFPRLFFSLGFWLSASGVFYIFLFLIHFKDLSKTWQFLLLPLWVYLLMLPFSLAIFENFSIYHPLSIIWTMLFTLFYPLSIFIHFIGFGDIFDPALLWLLNLGKEGVLAGLNQYLFLFYILLSLGAIFSRRVLYALLLFGCSLFIYAIYHVAQF</sequence>
<feature type="transmembrane region" description="Helical" evidence="6">
    <location>
        <begin position="336"/>
        <end position="355"/>
    </location>
</feature>
<dbReference type="GO" id="GO:0005886">
    <property type="term" value="C:plasma membrane"/>
    <property type="evidence" value="ECO:0007669"/>
    <property type="project" value="UniProtKB-SubCell"/>
</dbReference>
<feature type="transmembrane region" description="Helical" evidence="6">
    <location>
        <begin position="250"/>
        <end position="270"/>
    </location>
</feature>
<dbReference type="InterPro" id="IPR052159">
    <property type="entry name" value="Competence_DNA_uptake"/>
</dbReference>
<feature type="transmembrane region" description="Helical" evidence="6">
    <location>
        <begin position="212"/>
        <end position="230"/>
    </location>
</feature>
<dbReference type="OrthoDB" id="5372341at2"/>
<comment type="caution">
    <text evidence="8">The sequence shown here is derived from an EMBL/GenBank/DDBJ whole genome shotgun (WGS) entry which is preliminary data.</text>
</comment>
<reference evidence="8 9" key="1">
    <citation type="submission" date="2019-04" db="EMBL/GenBank/DDBJ databases">
        <title>Sulfurimonas crateris sp. nov. a facultative anaerobic sulfur-oxidizing chemolithautotrophic bacterium isolated from a terrestrial mud vulcano.</title>
        <authorList>
            <person name="Ratnikova N.M."/>
            <person name="Slobodkin A.I."/>
            <person name="Merkel A.Y."/>
            <person name="Novikov A."/>
            <person name="Bonch-Osmolovskaya E.A."/>
            <person name="Slobodkina G.B."/>
        </authorList>
    </citation>
    <scope>NUCLEOTIDE SEQUENCE [LARGE SCALE GENOMIC DNA]</scope>
    <source>
        <strain evidence="8 9">SN118</strain>
    </source>
</reference>
<keyword evidence="5 6" id="KW-0472">Membrane</keyword>
<dbReference type="PANTHER" id="PTHR30619:SF7">
    <property type="entry name" value="BETA-LACTAMASE DOMAIN PROTEIN"/>
    <property type="match status" value="1"/>
</dbReference>
<keyword evidence="4 6" id="KW-1133">Transmembrane helix</keyword>
<feature type="transmembrane region" description="Helical" evidence="6">
    <location>
        <begin position="375"/>
        <end position="393"/>
    </location>
</feature>
<feature type="transmembrane region" description="Helical" evidence="6">
    <location>
        <begin position="169"/>
        <end position="191"/>
    </location>
</feature>
<evidence type="ECO:0000313" key="9">
    <source>
        <dbReference type="Proteomes" id="UP000309561"/>
    </source>
</evidence>
<feature type="transmembrane region" description="Helical" evidence="6">
    <location>
        <begin position="12"/>
        <end position="31"/>
    </location>
</feature>
<comment type="subcellular location">
    <subcellularLocation>
        <location evidence="1">Cell membrane</location>
        <topology evidence="1">Multi-pass membrane protein</topology>
    </subcellularLocation>
</comment>
<feature type="transmembrane region" description="Helical" evidence="6">
    <location>
        <begin position="277"/>
        <end position="296"/>
    </location>
</feature>
<dbReference type="EMBL" id="SZPX01000001">
    <property type="protein sequence ID" value="TKI71176.1"/>
    <property type="molecule type" value="Genomic_DNA"/>
</dbReference>
<organism evidence="8 9">
    <name type="scientific">Sulfurimonas crateris</name>
    <dbReference type="NCBI Taxonomy" id="2574727"/>
    <lineage>
        <taxon>Bacteria</taxon>
        <taxon>Pseudomonadati</taxon>
        <taxon>Campylobacterota</taxon>
        <taxon>Epsilonproteobacteria</taxon>
        <taxon>Campylobacterales</taxon>
        <taxon>Sulfurimonadaceae</taxon>
        <taxon>Sulfurimonas</taxon>
    </lineage>
</organism>
<dbReference type="AlphaFoldDB" id="A0A4U2Z9L2"/>
<evidence type="ECO:0000256" key="6">
    <source>
        <dbReference type="SAM" id="Phobius"/>
    </source>
</evidence>
<keyword evidence="9" id="KW-1185">Reference proteome</keyword>
<evidence type="ECO:0000256" key="3">
    <source>
        <dbReference type="ARBA" id="ARBA00022692"/>
    </source>
</evidence>
<feature type="transmembrane region" description="Helical" evidence="6">
    <location>
        <begin position="302"/>
        <end position="324"/>
    </location>
</feature>
<evidence type="ECO:0000313" key="8">
    <source>
        <dbReference type="EMBL" id="TKI71176.1"/>
    </source>
</evidence>
<keyword evidence="2" id="KW-1003">Cell membrane</keyword>
<evidence type="ECO:0000256" key="4">
    <source>
        <dbReference type="ARBA" id="ARBA00022989"/>
    </source>
</evidence>
<gene>
    <name evidence="8" type="ORF">FCU45_02010</name>
</gene>
<dbReference type="NCBIfam" id="TIGR00360">
    <property type="entry name" value="ComEC_N-term"/>
    <property type="match status" value="1"/>
</dbReference>
<dbReference type="InterPro" id="IPR004477">
    <property type="entry name" value="ComEC_N"/>
</dbReference>
<evidence type="ECO:0000256" key="2">
    <source>
        <dbReference type="ARBA" id="ARBA00022475"/>
    </source>
</evidence>
<evidence type="ECO:0000256" key="5">
    <source>
        <dbReference type="ARBA" id="ARBA00023136"/>
    </source>
</evidence>
<evidence type="ECO:0000256" key="1">
    <source>
        <dbReference type="ARBA" id="ARBA00004651"/>
    </source>
</evidence>
<dbReference type="Proteomes" id="UP000309561">
    <property type="component" value="Unassembled WGS sequence"/>
</dbReference>
<feature type="domain" description="ComEC/Rec2-related protein" evidence="7">
    <location>
        <begin position="157"/>
        <end position="408"/>
    </location>
</feature>
<proteinExistence type="predicted"/>
<evidence type="ECO:0000259" key="7">
    <source>
        <dbReference type="Pfam" id="PF03772"/>
    </source>
</evidence>
<dbReference type="Pfam" id="PF03772">
    <property type="entry name" value="Competence"/>
    <property type="match status" value="1"/>
</dbReference>